<dbReference type="RefSeq" id="WP_277105143.1">
    <property type="nucleotide sequence ID" value="NZ_BAAAJS010000017.1"/>
</dbReference>
<keyword evidence="2" id="KW-0547">Nucleotide-binding</keyword>
<dbReference type="PROSITE" id="PS00211">
    <property type="entry name" value="ABC_TRANSPORTER_1"/>
    <property type="match status" value="1"/>
</dbReference>
<dbReference type="PANTHER" id="PTHR42734">
    <property type="entry name" value="METAL TRANSPORT SYSTEM ATP-BINDING PROTEIN TM_0124-RELATED"/>
    <property type="match status" value="1"/>
</dbReference>
<dbReference type="InterPro" id="IPR027417">
    <property type="entry name" value="P-loop_NTPase"/>
</dbReference>
<organism evidence="5 6">
    <name type="scientific">Corynebacterium felinum</name>
    <dbReference type="NCBI Taxonomy" id="131318"/>
    <lineage>
        <taxon>Bacteria</taxon>
        <taxon>Bacillati</taxon>
        <taxon>Actinomycetota</taxon>
        <taxon>Actinomycetes</taxon>
        <taxon>Mycobacteriales</taxon>
        <taxon>Corynebacteriaceae</taxon>
        <taxon>Corynebacterium</taxon>
    </lineage>
</organism>
<feature type="domain" description="ABC transporter" evidence="4">
    <location>
        <begin position="16"/>
        <end position="226"/>
    </location>
</feature>
<keyword evidence="3" id="KW-0067">ATP-binding</keyword>
<name>A0ABU2B5V1_9CORY</name>
<proteinExistence type="predicted"/>
<protein>
    <submittedName>
        <fullName evidence="5">ABC-type Mn2+/Zn2+ transport system ATPase subunit</fullName>
    </submittedName>
</protein>
<evidence type="ECO:0000313" key="5">
    <source>
        <dbReference type="EMBL" id="MDR7353997.1"/>
    </source>
</evidence>
<reference evidence="5 6" key="1">
    <citation type="submission" date="2023-07" db="EMBL/GenBank/DDBJ databases">
        <title>Sequencing the genomes of 1000 actinobacteria strains.</title>
        <authorList>
            <person name="Klenk H.-P."/>
        </authorList>
    </citation>
    <scope>NUCLEOTIDE SEQUENCE [LARGE SCALE GENOMIC DNA]</scope>
    <source>
        <strain evidence="5 6">DSM 44508</strain>
    </source>
</reference>
<keyword evidence="1" id="KW-0813">Transport</keyword>
<dbReference type="InterPro" id="IPR017871">
    <property type="entry name" value="ABC_transporter-like_CS"/>
</dbReference>
<dbReference type="InterPro" id="IPR003593">
    <property type="entry name" value="AAA+_ATPase"/>
</dbReference>
<dbReference type="EMBL" id="JAVDYF010000001">
    <property type="protein sequence ID" value="MDR7353997.1"/>
    <property type="molecule type" value="Genomic_DNA"/>
</dbReference>
<evidence type="ECO:0000256" key="3">
    <source>
        <dbReference type="ARBA" id="ARBA00022840"/>
    </source>
</evidence>
<sequence>MTFTAGSSAHTSPVVIETHNFACGYGQENILSGVTFSLKAGQALGLIGANGSGKSTLLKGIIGLCRTSGTITQHGHIGYVPQHQDVDLSFPVTGRQVVEMGLYPHTPWWKKVDRKKVSAAIALVGLEHKADARFGDLSGGQRQRILIARALVTEPTLILLDEPFNGLDVDSRKVLVNTIKTLKKHGTAIIVSTHDYELADQVCERCAEVSNGRIVVKATEHVIGTSA</sequence>
<dbReference type="Pfam" id="PF00005">
    <property type="entry name" value="ABC_tran"/>
    <property type="match status" value="1"/>
</dbReference>
<accession>A0ABU2B5V1</accession>
<dbReference type="Gene3D" id="3.40.50.300">
    <property type="entry name" value="P-loop containing nucleotide triphosphate hydrolases"/>
    <property type="match status" value="1"/>
</dbReference>
<dbReference type="SUPFAM" id="SSF52540">
    <property type="entry name" value="P-loop containing nucleoside triphosphate hydrolases"/>
    <property type="match status" value="1"/>
</dbReference>
<dbReference type="InterPro" id="IPR003439">
    <property type="entry name" value="ABC_transporter-like_ATP-bd"/>
</dbReference>
<dbReference type="CDD" id="cd03235">
    <property type="entry name" value="ABC_Metallic_Cations"/>
    <property type="match status" value="1"/>
</dbReference>
<keyword evidence="6" id="KW-1185">Reference proteome</keyword>
<evidence type="ECO:0000259" key="4">
    <source>
        <dbReference type="PROSITE" id="PS50893"/>
    </source>
</evidence>
<gene>
    <name evidence="5" type="ORF">J2S37_000535</name>
</gene>
<dbReference type="Proteomes" id="UP001183619">
    <property type="component" value="Unassembled WGS sequence"/>
</dbReference>
<comment type="caution">
    <text evidence="5">The sequence shown here is derived from an EMBL/GenBank/DDBJ whole genome shotgun (WGS) entry which is preliminary data.</text>
</comment>
<evidence type="ECO:0000313" key="6">
    <source>
        <dbReference type="Proteomes" id="UP001183619"/>
    </source>
</evidence>
<evidence type="ECO:0000256" key="1">
    <source>
        <dbReference type="ARBA" id="ARBA00022448"/>
    </source>
</evidence>
<dbReference type="PROSITE" id="PS50893">
    <property type="entry name" value="ABC_TRANSPORTER_2"/>
    <property type="match status" value="1"/>
</dbReference>
<dbReference type="InterPro" id="IPR050153">
    <property type="entry name" value="Metal_Ion_Import_ABC"/>
</dbReference>
<evidence type="ECO:0000256" key="2">
    <source>
        <dbReference type="ARBA" id="ARBA00022741"/>
    </source>
</evidence>
<dbReference type="SMART" id="SM00382">
    <property type="entry name" value="AAA"/>
    <property type="match status" value="1"/>
</dbReference>